<accession>A0A9Q1G4Y5</accession>
<dbReference type="SUPFAM" id="SSF57756">
    <property type="entry name" value="Retrovirus zinc finger-like domains"/>
    <property type="match status" value="1"/>
</dbReference>
<keyword evidence="5" id="KW-1185">Reference proteome</keyword>
<feature type="domain" description="CCHC-type" evidence="3">
    <location>
        <begin position="99"/>
        <end position="114"/>
    </location>
</feature>
<proteinExistence type="predicted"/>
<dbReference type="Gene3D" id="4.10.60.10">
    <property type="entry name" value="Zinc finger, CCHC-type"/>
    <property type="match status" value="1"/>
</dbReference>
<keyword evidence="1" id="KW-0862">Zinc</keyword>
<evidence type="ECO:0000259" key="3">
    <source>
        <dbReference type="PROSITE" id="PS50158"/>
    </source>
</evidence>
<comment type="caution">
    <text evidence="4">The sequence shown here is derived from an EMBL/GenBank/DDBJ whole genome shotgun (WGS) entry which is preliminary data.</text>
</comment>
<dbReference type="Pfam" id="PF00098">
    <property type="entry name" value="zf-CCHC"/>
    <property type="match status" value="1"/>
</dbReference>
<evidence type="ECO:0000256" key="1">
    <source>
        <dbReference type="PROSITE-ProRule" id="PRU00047"/>
    </source>
</evidence>
<sequence length="142" mass="16168">MLQCPNPRQGGQDTMLVYRPWQMSKMIAVASDLPDLVKVGGAKFMDALNIIVEQYRPTLFELESIPRLRTAQKGWRRQWPGSGRGGYNNGRGDTKDGLCFYCKKPGHFAQDCRKKKRDLGEDEEDWDSAPKGVSVTRPQHQQ</sequence>
<evidence type="ECO:0000313" key="4">
    <source>
        <dbReference type="EMBL" id="KAJ8375593.1"/>
    </source>
</evidence>
<dbReference type="AlphaFoldDB" id="A0A9Q1G4Y5"/>
<dbReference type="EMBL" id="JAINUF010000002">
    <property type="protein sequence ID" value="KAJ8375593.1"/>
    <property type="molecule type" value="Genomic_DNA"/>
</dbReference>
<dbReference type="InterPro" id="IPR001878">
    <property type="entry name" value="Znf_CCHC"/>
</dbReference>
<feature type="region of interest" description="Disordered" evidence="2">
    <location>
        <begin position="109"/>
        <end position="142"/>
    </location>
</feature>
<dbReference type="SMART" id="SM00343">
    <property type="entry name" value="ZnF_C2HC"/>
    <property type="match status" value="1"/>
</dbReference>
<evidence type="ECO:0000256" key="2">
    <source>
        <dbReference type="SAM" id="MobiDB-lite"/>
    </source>
</evidence>
<keyword evidence="1" id="KW-0479">Metal-binding</keyword>
<dbReference type="Proteomes" id="UP001152622">
    <property type="component" value="Chromosome 2"/>
</dbReference>
<reference evidence="4" key="1">
    <citation type="journal article" date="2023" name="Science">
        <title>Genome structures resolve the early diversification of teleost fishes.</title>
        <authorList>
            <person name="Parey E."/>
            <person name="Louis A."/>
            <person name="Montfort J."/>
            <person name="Bouchez O."/>
            <person name="Roques C."/>
            <person name="Iampietro C."/>
            <person name="Lluch J."/>
            <person name="Castinel A."/>
            <person name="Donnadieu C."/>
            <person name="Desvignes T."/>
            <person name="Floi Bucao C."/>
            <person name="Jouanno E."/>
            <person name="Wen M."/>
            <person name="Mejri S."/>
            <person name="Dirks R."/>
            <person name="Jansen H."/>
            <person name="Henkel C."/>
            <person name="Chen W.J."/>
            <person name="Zahm M."/>
            <person name="Cabau C."/>
            <person name="Klopp C."/>
            <person name="Thompson A.W."/>
            <person name="Robinson-Rechavi M."/>
            <person name="Braasch I."/>
            <person name="Lecointre G."/>
            <person name="Bobe J."/>
            <person name="Postlethwait J.H."/>
            <person name="Berthelot C."/>
            <person name="Roest Crollius H."/>
            <person name="Guiguen Y."/>
        </authorList>
    </citation>
    <scope>NUCLEOTIDE SEQUENCE</scope>
    <source>
        <strain evidence="4">WJC10195</strain>
    </source>
</reference>
<evidence type="ECO:0000313" key="5">
    <source>
        <dbReference type="Proteomes" id="UP001152622"/>
    </source>
</evidence>
<name>A0A9Q1G4Y5_SYNKA</name>
<dbReference type="GO" id="GO:0008270">
    <property type="term" value="F:zinc ion binding"/>
    <property type="evidence" value="ECO:0007669"/>
    <property type="project" value="UniProtKB-KW"/>
</dbReference>
<dbReference type="InterPro" id="IPR036875">
    <property type="entry name" value="Znf_CCHC_sf"/>
</dbReference>
<organism evidence="4 5">
    <name type="scientific">Synaphobranchus kaupii</name>
    <name type="common">Kaup's arrowtooth eel</name>
    <dbReference type="NCBI Taxonomy" id="118154"/>
    <lineage>
        <taxon>Eukaryota</taxon>
        <taxon>Metazoa</taxon>
        <taxon>Chordata</taxon>
        <taxon>Craniata</taxon>
        <taxon>Vertebrata</taxon>
        <taxon>Euteleostomi</taxon>
        <taxon>Actinopterygii</taxon>
        <taxon>Neopterygii</taxon>
        <taxon>Teleostei</taxon>
        <taxon>Anguilliformes</taxon>
        <taxon>Synaphobranchidae</taxon>
        <taxon>Synaphobranchus</taxon>
    </lineage>
</organism>
<keyword evidence="1" id="KW-0863">Zinc-finger</keyword>
<dbReference type="PROSITE" id="PS50158">
    <property type="entry name" value="ZF_CCHC"/>
    <property type="match status" value="1"/>
</dbReference>
<protein>
    <recommendedName>
        <fullName evidence="3">CCHC-type domain-containing protein</fullName>
    </recommendedName>
</protein>
<dbReference type="OrthoDB" id="8960550at2759"/>
<gene>
    <name evidence="4" type="ORF">SKAU_G00061730</name>
</gene>
<dbReference type="GO" id="GO:0003676">
    <property type="term" value="F:nucleic acid binding"/>
    <property type="evidence" value="ECO:0007669"/>
    <property type="project" value="InterPro"/>
</dbReference>